<reference evidence="2 3" key="1">
    <citation type="submission" date="2015-09" db="EMBL/GenBank/DDBJ databases">
        <title>Genome sequence of Acetobacterium wieringae DSM 1911.</title>
        <authorList>
            <person name="Poehlein A."/>
            <person name="Bengelsdorf F.R."/>
            <person name="Schiel-Bengelsdorf B."/>
            <person name="Duerre P."/>
            <person name="Daniel R."/>
        </authorList>
    </citation>
    <scope>NUCLEOTIDE SEQUENCE [LARGE SCALE GENOMIC DNA]</scope>
    <source>
        <strain evidence="2 3">DSM 1911</strain>
    </source>
</reference>
<sequence>MKESILLIACGMIQDEMSLAMKNTGINYDTIWMSAELHNNPDMLNQELQKEINRHQEYDTILLSYGNCGKALIGLRSDHARLALLRSEDCIQILLHNKEKLKSIRGETYFITRGWMMGKKSLKEEYHYAINKYGPKRAEMIMEIMFKNYKSLMMIDSGAYDLDEWIHCARHLSQVLKLDFVITQGDVEILEMFLSLKWDHRVAVIEPGQEVTKDDFGVECVVASCANMFKM</sequence>
<evidence type="ECO:0000313" key="2">
    <source>
        <dbReference type="EMBL" id="OFV71378.1"/>
    </source>
</evidence>
<dbReference type="Proteomes" id="UP000176244">
    <property type="component" value="Unassembled WGS sequence"/>
</dbReference>
<evidence type="ECO:0000259" key="1">
    <source>
        <dbReference type="Pfam" id="PF07796"/>
    </source>
</evidence>
<dbReference type="InterPro" id="IPR012437">
    <property type="entry name" value="DUF1638"/>
</dbReference>
<protein>
    <recommendedName>
        <fullName evidence="1">DUF1638 domain-containing protein</fullName>
    </recommendedName>
</protein>
<dbReference type="OrthoDB" id="9787351at2"/>
<gene>
    <name evidence="2" type="ORF">ACWI_11070</name>
</gene>
<dbReference type="EMBL" id="LKEU01000023">
    <property type="protein sequence ID" value="OFV71378.1"/>
    <property type="molecule type" value="Genomic_DNA"/>
</dbReference>
<dbReference type="Pfam" id="PF07796">
    <property type="entry name" value="DUF1638"/>
    <property type="match status" value="1"/>
</dbReference>
<feature type="domain" description="DUF1638" evidence="1">
    <location>
        <begin position="32"/>
        <end position="193"/>
    </location>
</feature>
<dbReference type="AlphaFoldDB" id="A0A1F2PJ60"/>
<accession>A0A1F2PJ60</accession>
<evidence type="ECO:0000313" key="3">
    <source>
        <dbReference type="Proteomes" id="UP000176244"/>
    </source>
</evidence>
<organism evidence="2 3">
    <name type="scientific">Acetobacterium wieringae</name>
    <dbReference type="NCBI Taxonomy" id="52694"/>
    <lineage>
        <taxon>Bacteria</taxon>
        <taxon>Bacillati</taxon>
        <taxon>Bacillota</taxon>
        <taxon>Clostridia</taxon>
        <taxon>Eubacteriales</taxon>
        <taxon>Eubacteriaceae</taxon>
        <taxon>Acetobacterium</taxon>
    </lineage>
</organism>
<comment type="caution">
    <text evidence="2">The sequence shown here is derived from an EMBL/GenBank/DDBJ whole genome shotgun (WGS) entry which is preliminary data.</text>
</comment>
<dbReference type="STRING" id="52694.ACWI_11070"/>
<name>A0A1F2PJ60_9FIRM</name>
<dbReference type="RefSeq" id="WP_070370446.1">
    <property type="nucleotide sequence ID" value="NZ_JBCFAW010000009.1"/>
</dbReference>
<proteinExistence type="predicted"/>